<evidence type="ECO:0000313" key="12">
    <source>
        <dbReference type="EMBL" id="TQF15977.1"/>
    </source>
</evidence>
<keyword evidence="13" id="KW-1185">Reference proteome</keyword>
<evidence type="ECO:0000259" key="9">
    <source>
        <dbReference type="Pfam" id="PF00441"/>
    </source>
</evidence>
<dbReference type="GO" id="GO:0050660">
    <property type="term" value="F:flavin adenine dinucleotide binding"/>
    <property type="evidence" value="ECO:0007669"/>
    <property type="project" value="InterPro"/>
</dbReference>
<comment type="similarity">
    <text evidence="3 8">Belongs to the acyl-CoA dehydrogenase family.</text>
</comment>
<evidence type="ECO:0000256" key="7">
    <source>
        <dbReference type="ARBA" id="ARBA00023002"/>
    </source>
</evidence>
<dbReference type="Pfam" id="PF02771">
    <property type="entry name" value="Acyl-CoA_dh_N"/>
    <property type="match status" value="1"/>
</dbReference>
<dbReference type="Gene3D" id="2.40.110.10">
    <property type="entry name" value="Butyryl-CoA Dehydrogenase, subunit A, domain 2"/>
    <property type="match status" value="1"/>
</dbReference>
<keyword evidence="5 8" id="KW-0285">Flavoprotein</keyword>
<reference evidence="12 13" key="1">
    <citation type="submission" date="2019-06" db="EMBL/GenBank/DDBJ databases">
        <authorList>
            <person name="Livingstone P."/>
            <person name="Whitworth D."/>
        </authorList>
    </citation>
    <scope>NUCLEOTIDE SEQUENCE [LARGE SCALE GENOMIC DNA]</scope>
    <source>
        <strain evidence="12 13">AM401</strain>
    </source>
</reference>
<comment type="caution">
    <text evidence="12">The sequence shown here is derived from an EMBL/GenBank/DDBJ whole genome shotgun (WGS) entry which is preliminary data.</text>
</comment>
<evidence type="ECO:0000256" key="8">
    <source>
        <dbReference type="RuleBase" id="RU362125"/>
    </source>
</evidence>
<keyword evidence="6 8" id="KW-0274">FAD</keyword>
<protein>
    <submittedName>
        <fullName evidence="12">Acyl-CoA dehydrogenase</fullName>
    </submittedName>
</protein>
<keyword evidence="4" id="KW-0101">Branched-chain amino acid catabolism</keyword>
<dbReference type="PANTHER" id="PTHR43884:SF12">
    <property type="entry name" value="ISOVALERYL-COA DEHYDROGENASE, MITOCHONDRIAL-RELATED"/>
    <property type="match status" value="1"/>
</dbReference>
<dbReference type="PANTHER" id="PTHR43884">
    <property type="entry name" value="ACYL-COA DEHYDROGENASE"/>
    <property type="match status" value="1"/>
</dbReference>
<evidence type="ECO:0000256" key="5">
    <source>
        <dbReference type="ARBA" id="ARBA00022630"/>
    </source>
</evidence>
<dbReference type="Gene3D" id="1.20.140.10">
    <property type="entry name" value="Butyryl-CoA Dehydrogenase, subunit A, domain 3"/>
    <property type="match status" value="1"/>
</dbReference>
<dbReference type="GO" id="GO:0003995">
    <property type="term" value="F:acyl-CoA dehydrogenase activity"/>
    <property type="evidence" value="ECO:0007669"/>
    <property type="project" value="InterPro"/>
</dbReference>
<dbReference type="PROSITE" id="PS00073">
    <property type="entry name" value="ACYL_COA_DH_2"/>
    <property type="match status" value="1"/>
</dbReference>
<comment type="cofactor">
    <cofactor evidence="1 8">
        <name>FAD</name>
        <dbReference type="ChEBI" id="CHEBI:57692"/>
    </cofactor>
</comment>
<dbReference type="GO" id="GO:0009083">
    <property type="term" value="P:branched-chain amino acid catabolic process"/>
    <property type="evidence" value="ECO:0007669"/>
    <property type="project" value="UniProtKB-KW"/>
</dbReference>
<dbReference type="InterPro" id="IPR009075">
    <property type="entry name" value="AcylCo_DH/oxidase_C"/>
</dbReference>
<evidence type="ECO:0000256" key="2">
    <source>
        <dbReference type="ARBA" id="ARBA00005109"/>
    </source>
</evidence>
<dbReference type="RefSeq" id="WP_141642385.1">
    <property type="nucleotide sequence ID" value="NZ_VIFM01000032.1"/>
</dbReference>
<dbReference type="InterPro" id="IPR013786">
    <property type="entry name" value="AcylCoA_DH/ox_N"/>
</dbReference>
<dbReference type="Gene3D" id="1.10.540.10">
    <property type="entry name" value="Acyl-CoA dehydrogenase/oxidase, N-terminal domain"/>
    <property type="match status" value="1"/>
</dbReference>
<dbReference type="InterPro" id="IPR037069">
    <property type="entry name" value="AcylCoA_DH/ox_N_sf"/>
</dbReference>
<dbReference type="SUPFAM" id="SSF47203">
    <property type="entry name" value="Acyl-CoA dehydrogenase C-terminal domain-like"/>
    <property type="match status" value="1"/>
</dbReference>
<evidence type="ECO:0000256" key="3">
    <source>
        <dbReference type="ARBA" id="ARBA00009347"/>
    </source>
</evidence>
<sequence length="381" mass="41639">MDFAWTPDERRMKAAAVAFGRERLAFDVVTLDAEGTFNREGWHRLASFGAAGFPIPRRYGGAEHPVPITAQALEGLGYGCADNGLLFALGAHLWACALPILLFGTEAQKERYLPALARGEMLGGHAMTEPEAGSDVAALQTTATRKGEGYVLQGRKVFVTNGPVADVLLVFATVDASRGRDGLTAFLVERGQPGLHVERTVPKMGLRTASMGELRLDDCEVPASNRLGEEGGGLALFSQMMEYERGLILAPALGAMERTLERCIRRARERQQFGRPIGGFQAISSKLVEMKLRLETARGLLYRFAWLKQQGRSAMFEASLVKLHVSESWVQTSLEAVQLHGGLGYLTETELEREVRDALGSRIFSGTSELQRELVARSMGL</sequence>
<comment type="pathway">
    <text evidence="2">Amino-acid degradation; L-valine degradation.</text>
</comment>
<evidence type="ECO:0000256" key="4">
    <source>
        <dbReference type="ARBA" id="ARBA00022456"/>
    </source>
</evidence>
<name>A0A540X3X9_9BACT</name>
<keyword evidence="7 8" id="KW-0560">Oxidoreductase</keyword>
<evidence type="ECO:0000259" key="11">
    <source>
        <dbReference type="Pfam" id="PF02771"/>
    </source>
</evidence>
<dbReference type="Proteomes" id="UP000315369">
    <property type="component" value="Unassembled WGS sequence"/>
</dbReference>
<dbReference type="AlphaFoldDB" id="A0A540X3X9"/>
<feature type="domain" description="Acyl-CoA oxidase/dehydrogenase middle" evidence="10">
    <location>
        <begin position="126"/>
        <end position="219"/>
    </location>
</feature>
<dbReference type="InterPro" id="IPR046373">
    <property type="entry name" value="Acyl-CoA_Oxase/DH_mid-dom_sf"/>
</dbReference>
<evidence type="ECO:0000256" key="1">
    <source>
        <dbReference type="ARBA" id="ARBA00001974"/>
    </source>
</evidence>
<organism evidence="12 13">
    <name type="scientific">Myxococcus llanfairpwllgwyngyllgogerychwyrndrobwllllantysiliogogogochensis</name>
    <dbReference type="NCBI Taxonomy" id="2590453"/>
    <lineage>
        <taxon>Bacteria</taxon>
        <taxon>Pseudomonadati</taxon>
        <taxon>Myxococcota</taxon>
        <taxon>Myxococcia</taxon>
        <taxon>Myxococcales</taxon>
        <taxon>Cystobacterineae</taxon>
        <taxon>Myxococcaceae</taxon>
        <taxon>Myxococcus</taxon>
    </lineage>
</organism>
<dbReference type="Pfam" id="PF00441">
    <property type="entry name" value="Acyl-CoA_dh_1"/>
    <property type="match status" value="1"/>
</dbReference>
<evidence type="ECO:0000259" key="10">
    <source>
        <dbReference type="Pfam" id="PF02770"/>
    </source>
</evidence>
<gene>
    <name evidence="12" type="ORF">FJV41_10925</name>
</gene>
<evidence type="ECO:0000313" key="13">
    <source>
        <dbReference type="Proteomes" id="UP000315369"/>
    </source>
</evidence>
<dbReference type="SUPFAM" id="SSF56645">
    <property type="entry name" value="Acyl-CoA dehydrogenase NM domain-like"/>
    <property type="match status" value="1"/>
</dbReference>
<dbReference type="OrthoDB" id="9765339at2"/>
<dbReference type="InterPro" id="IPR036250">
    <property type="entry name" value="AcylCo_DH-like_C"/>
</dbReference>
<evidence type="ECO:0000256" key="6">
    <source>
        <dbReference type="ARBA" id="ARBA00022827"/>
    </source>
</evidence>
<dbReference type="EMBL" id="VIFM01000032">
    <property type="protein sequence ID" value="TQF15977.1"/>
    <property type="molecule type" value="Genomic_DNA"/>
</dbReference>
<dbReference type="PROSITE" id="PS00072">
    <property type="entry name" value="ACYL_COA_DH_1"/>
    <property type="match status" value="1"/>
</dbReference>
<feature type="domain" description="Acyl-CoA dehydrogenase/oxidase N-terminal" evidence="11">
    <location>
        <begin position="6"/>
        <end position="120"/>
    </location>
</feature>
<dbReference type="FunFam" id="1.20.140.10:FF:000001">
    <property type="entry name" value="Acyl-CoA dehydrogenase"/>
    <property type="match status" value="1"/>
</dbReference>
<dbReference type="Pfam" id="PF02770">
    <property type="entry name" value="Acyl-CoA_dh_M"/>
    <property type="match status" value="1"/>
</dbReference>
<accession>A0A540X3X9</accession>
<feature type="domain" description="Acyl-CoA dehydrogenase/oxidase C-terminal" evidence="9">
    <location>
        <begin position="231"/>
        <end position="379"/>
    </location>
</feature>
<dbReference type="InterPro" id="IPR006089">
    <property type="entry name" value="Acyl-CoA_DH_CS"/>
</dbReference>
<dbReference type="InterPro" id="IPR009100">
    <property type="entry name" value="AcylCoA_DH/oxidase_NM_dom_sf"/>
</dbReference>
<proteinExistence type="inferred from homology"/>
<dbReference type="InterPro" id="IPR006091">
    <property type="entry name" value="Acyl-CoA_Oxase/DH_mid-dom"/>
</dbReference>
<dbReference type="FunFam" id="2.40.110.10:FF:000001">
    <property type="entry name" value="Acyl-CoA dehydrogenase, mitochondrial"/>
    <property type="match status" value="1"/>
</dbReference>